<feature type="transmembrane region" description="Helical" evidence="1">
    <location>
        <begin position="424"/>
        <end position="441"/>
    </location>
</feature>
<keyword evidence="1" id="KW-0812">Transmembrane</keyword>
<keyword evidence="1" id="KW-0472">Membrane</keyword>
<feature type="transmembrane region" description="Helical" evidence="1">
    <location>
        <begin position="155"/>
        <end position="173"/>
    </location>
</feature>
<protein>
    <submittedName>
        <fullName evidence="2">Unannotated protein</fullName>
    </submittedName>
</protein>
<feature type="transmembrane region" description="Helical" evidence="1">
    <location>
        <begin position="225"/>
        <end position="245"/>
    </location>
</feature>
<feature type="transmembrane region" description="Helical" evidence="1">
    <location>
        <begin position="98"/>
        <end position="118"/>
    </location>
</feature>
<gene>
    <name evidence="2" type="ORF">UFOPK1755_00525</name>
</gene>
<evidence type="ECO:0000313" key="2">
    <source>
        <dbReference type="EMBL" id="CAB4581064.1"/>
    </source>
</evidence>
<sequence>MAKYKNTKQITKSAKKEISDSKLHKYLIAIPLIALAIKFITMGNIQAGIWLGADGENYLTGLDGLIKDGFFSEEPLLSYWPAGYPLLMWPFTVFGQTVFYYVISAIQSVFFAYATYFFTNKVAKSSLKNFAFWISIIISFNPTLSLSSLAVGYEAPIAACFMMIAGIIWANTNPTLDRKLWLNVAYVGFWFSLATFMQPRFLLIATIIAVLWALKVAGTKNRIRIAALVISIMMVAPAIMIFRNIEVIDKATISTNLGVTMRIGAGPETSGGYDRKGPEVPCEPKAPATTVTDNELVVCVIKWYLTNPIDTARLSMNKAILFWSPWDGPLSLNGTMARNPWLKISPVNQIAKSNSDGQGLVFGFIGNAISWLWLVGQILILFFGYRSLRKLGANEKFFAQVLITPVLVSWLLALGTIGDHRFRVPTMSMSLALQVIAILAFRKKLSDRVG</sequence>
<feature type="transmembrane region" description="Helical" evidence="1">
    <location>
        <begin position="26"/>
        <end position="53"/>
    </location>
</feature>
<name>A0A6J6F2B3_9ZZZZ</name>
<accession>A0A6J6F2B3</accession>
<reference evidence="2" key="1">
    <citation type="submission" date="2020-05" db="EMBL/GenBank/DDBJ databases">
        <authorList>
            <person name="Chiriac C."/>
            <person name="Salcher M."/>
            <person name="Ghai R."/>
            <person name="Kavagutti S V."/>
        </authorList>
    </citation>
    <scope>NUCLEOTIDE SEQUENCE</scope>
</reference>
<feature type="transmembrane region" description="Helical" evidence="1">
    <location>
        <begin position="397"/>
        <end position="418"/>
    </location>
</feature>
<feature type="transmembrane region" description="Helical" evidence="1">
    <location>
        <begin position="180"/>
        <end position="196"/>
    </location>
</feature>
<feature type="transmembrane region" description="Helical" evidence="1">
    <location>
        <begin position="130"/>
        <end position="149"/>
    </location>
</feature>
<proteinExistence type="predicted"/>
<keyword evidence="1" id="KW-1133">Transmembrane helix</keyword>
<evidence type="ECO:0000256" key="1">
    <source>
        <dbReference type="SAM" id="Phobius"/>
    </source>
</evidence>
<feature type="transmembrane region" description="Helical" evidence="1">
    <location>
        <begin position="202"/>
        <end position="218"/>
    </location>
</feature>
<feature type="transmembrane region" description="Helical" evidence="1">
    <location>
        <begin position="360"/>
        <end position="385"/>
    </location>
</feature>
<dbReference type="AlphaFoldDB" id="A0A6J6F2B3"/>
<dbReference type="EMBL" id="CAEZTX010000034">
    <property type="protein sequence ID" value="CAB4581064.1"/>
    <property type="molecule type" value="Genomic_DNA"/>
</dbReference>
<organism evidence="2">
    <name type="scientific">freshwater metagenome</name>
    <dbReference type="NCBI Taxonomy" id="449393"/>
    <lineage>
        <taxon>unclassified sequences</taxon>
        <taxon>metagenomes</taxon>
        <taxon>ecological metagenomes</taxon>
    </lineage>
</organism>